<keyword evidence="1" id="KW-1133">Transmembrane helix</keyword>
<sequence length="113" mass="12287">MQQINRTVYRSVFMVLLLGSVPVALALLGTAFIGPAAARGWIIAGAASYLLGVMLVTMIGNVPMNKRLDALSAHTPSGQAYWAEYRIRWTRLNHLRTVSAGITALCYMMAAMT</sequence>
<dbReference type="RefSeq" id="WP_246413611.1">
    <property type="nucleotide sequence ID" value="NZ_JACIJS010000003.1"/>
</dbReference>
<reference evidence="2 3" key="1">
    <citation type="submission" date="2020-08" db="EMBL/GenBank/DDBJ databases">
        <title>Genomic Encyclopedia of Type Strains, Phase IV (KMG-IV): sequencing the most valuable type-strain genomes for metagenomic binning, comparative biology and taxonomic classification.</title>
        <authorList>
            <person name="Goeker M."/>
        </authorList>
    </citation>
    <scope>NUCLEOTIDE SEQUENCE [LARGE SCALE GENOMIC DNA]</scope>
    <source>
        <strain evidence="2 3">DSM 103377</strain>
    </source>
</reference>
<feature type="transmembrane region" description="Helical" evidence="1">
    <location>
        <begin position="12"/>
        <end position="34"/>
    </location>
</feature>
<comment type="caution">
    <text evidence="2">The sequence shown here is derived from an EMBL/GenBank/DDBJ whole genome shotgun (WGS) entry which is preliminary data.</text>
</comment>
<dbReference type="AlphaFoldDB" id="A0A840WJ61"/>
<dbReference type="Proteomes" id="UP000553766">
    <property type="component" value="Unassembled WGS sequence"/>
</dbReference>
<accession>A0A840WJ61</accession>
<keyword evidence="1" id="KW-0472">Membrane</keyword>
<keyword evidence="3" id="KW-1185">Reference proteome</keyword>
<keyword evidence="1" id="KW-0812">Transmembrane</keyword>
<evidence type="ECO:0000313" key="3">
    <source>
        <dbReference type="Proteomes" id="UP000553766"/>
    </source>
</evidence>
<proteinExistence type="predicted"/>
<name>A0A840WJ61_9RHOB</name>
<dbReference type="Pfam" id="PF08592">
    <property type="entry name" value="Anthrone_oxy"/>
    <property type="match status" value="1"/>
</dbReference>
<feature type="transmembrane region" description="Helical" evidence="1">
    <location>
        <begin position="95"/>
        <end position="112"/>
    </location>
</feature>
<dbReference type="InterPro" id="IPR013901">
    <property type="entry name" value="Anthrone_oxy"/>
</dbReference>
<dbReference type="EMBL" id="JACIJS010000003">
    <property type="protein sequence ID" value="MBB5515129.1"/>
    <property type="molecule type" value="Genomic_DNA"/>
</dbReference>
<feature type="transmembrane region" description="Helical" evidence="1">
    <location>
        <begin position="40"/>
        <end position="62"/>
    </location>
</feature>
<organism evidence="2 3">
    <name type="scientific">Rubricella aquisinus</name>
    <dbReference type="NCBI Taxonomy" id="2028108"/>
    <lineage>
        <taxon>Bacteria</taxon>
        <taxon>Pseudomonadati</taxon>
        <taxon>Pseudomonadota</taxon>
        <taxon>Alphaproteobacteria</taxon>
        <taxon>Rhodobacterales</taxon>
        <taxon>Paracoccaceae</taxon>
        <taxon>Rubricella</taxon>
    </lineage>
</organism>
<evidence type="ECO:0000313" key="2">
    <source>
        <dbReference type="EMBL" id="MBB5515129.1"/>
    </source>
</evidence>
<gene>
    <name evidence="2" type="ORF">FHS89_001139</name>
</gene>
<evidence type="ECO:0000256" key="1">
    <source>
        <dbReference type="SAM" id="Phobius"/>
    </source>
</evidence>
<protein>
    <submittedName>
        <fullName evidence="2">Putative membrane protein</fullName>
    </submittedName>
</protein>